<dbReference type="RefSeq" id="WP_088008899.1">
    <property type="nucleotide sequence ID" value="NZ_FMBI01000037.1"/>
</dbReference>
<dbReference type="AlphaFoldDB" id="A0A1C4FFG7"/>
<proteinExistence type="predicted"/>
<name>A0A1C4FFG7_BACTU</name>
<accession>A0A1C4FFG7</accession>
<dbReference type="Proteomes" id="UP000195991">
    <property type="component" value="Unassembled WGS sequence"/>
</dbReference>
<gene>
    <name evidence="1" type="ORF">BTT61001_04266</name>
</gene>
<evidence type="ECO:0000313" key="1">
    <source>
        <dbReference type="EMBL" id="SCC54592.1"/>
    </source>
</evidence>
<sequence>MKLLNYEAPSKPYCDICAAPIDNIDIHEVYIEEKMITACSICYGDPTVRRIETRTLFDLIKAVGKRYGYRKRIREVQQQVEEEKFSIEIDMLEKMEGQLLRQPTGDKTEFSDKELLYIFNKLRLQVPGHNSMSFAIAQISKQSIEVVIRKDDDYVRM</sequence>
<protein>
    <submittedName>
        <fullName evidence="1">Uncharacterized protein</fullName>
    </submittedName>
</protein>
<evidence type="ECO:0000313" key="2">
    <source>
        <dbReference type="Proteomes" id="UP000195991"/>
    </source>
</evidence>
<reference evidence="1 2" key="1">
    <citation type="submission" date="2016-08" db="EMBL/GenBank/DDBJ databases">
        <authorList>
            <person name="Seilhamer J.J."/>
        </authorList>
    </citation>
    <scope>NUCLEOTIDE SEQUENCE [LARGE SCALE GENOMIC DNA]</scope>
    <source>
        <strain evidence="1 2">IEBC_T61001</strain>
    </source>
</reference>
<organism evidence="1 2">
    <name type="scientific">Bacillus thuringiensis</name>
    <dbReference type="NCBI Taxonomy" id="1428"/>
    <lineage>
        <taxon>Bacteria</taxon>
        <taxon>Bacillati</taxon>
        <taxon>Bacillota</taxon>
        <taxon>Bacilli</taxon>
        <taxon>Bacillales</taxon>
        <taxon>Bacillaceae</taxon>
        <taxon>Bacillus</taxon>
        <taxon>Bacillus cereus group</taxon>
    </lineage>
</organism>
<dbReference type="EMBL" id="FMBI01000037">
    <property type="protein sequence ID" value="SCC54592.1"/>
    <property type="molecule type" value="Genomic_DNA"/>
</dbReference>